<feature type="domain" description="N-acetyltransferase" evidence="1">
    <location>
        <begin position="16"/>
        <end position="180"/>
    </location>
</feature>
<keyword evidence="2" id="KW-0808">Transferase</keyword>
<dbReference type="GO" id="GO:0016747">
    <property type="term" value="F:acyltransferase activity, transferring groups other than amino-acyl groups"/>
    <property type="evidence" value="ECO:0007669"/>
    <property type="project" value="InterPro"/>
</dbReference>
<dbReference type="PROSITE" id="PS51186">
    <property type="entry name" value="GNAT"/>
    <property type="match status" value="1"/>
</dbReference>
<comment type="caution">
    <text evidence="2">The sequence shown here is derived from an EMBL/GenBank/DDBJ whole genome shotgun (WGS) entry which is preliminary data.</text>
</comment>
<dbReference type="RefSeq" id="WP_184041765.1">
    <property type="nucleotide sequence ID" value="NZ_JACHHY010000032.1"/>
</dbReference>
<dbReference type="PANTHER" id="PTHR43792">
    <property type="entry name" value="GNAT FAMILY, PUTATIVE (AFU_ORTHOLOGUE AFUA_3G00765)-RELATED-RELATED"/>
    <property type="match status" value="1"/>
</dbReference>
<organism evidence="2 3">
    <name type="scientific">Chitinivorax tropicus</name>
    <dbReference type="NCBI Taxonomy" id="714531"/>
    <lineage>
        <taxon>Bacteria</taxon>
        <taxon>Pseudomonadati</taxon>
        <taxon>Pseudomonadota</taxon>
        <taxon>Betaproteobacteria</taxon>
        <taxon>Chitinivorax</taxon>
    </lineage>
</organism>
<dbReference type="Gene3D" id="3.40.630.30">
    <property type="match status" value="1"/>
</dbReference>
<dbReference type="InterPro" id="IPR000182">
    <property type="entry name" value="GNAT_dom"/>
</dbReference>
<dbReference type="PANTHER" id="PTHR43792:SF1">
    <property type="entry name" value="N-ACETYLTRANSFERASE DOMAIN-CONTAINING PROTEIN"/>
    <property type="match status" value="1"/>
</dbReference>
<accession>A0A840MSH5</accession>
<reference evidence="2 3" key="1">
    <citation type="submission" date="2020-08" db="EMBL/GenBank/DDBJ databases">
        <title>Genomic Encyclopedia of Type Strains, Phase IV (KMG-IV): sequencing the most valuable type-strain genomes for metagenomic binning, comparative biology and taxonomic classification.</title>
        <authorList>
            <person name="Goeker M."/>
        </authorList>
    </citation>
    <scope>NUCLEOTIDE SEQUENCE [LARGE SCALE GENOMIC DNA]</scope>
    <source>
        <strain evidence="2 3">DSM 27165</strain>
    </source>
</reference>
<proteinExistence type="predicted"/>
<evidence type="ECO:0000313" key="2">
    <source>
        <dbReference type="EMBL" id="MBB5020365.1"/>
    </source>
</evidence>
<dbReference type="AlphaFoldDB" id="A0A840MSH5"/>
<evidence type="ECO:0000313" key="3">
    <source>
        <dbReference type="Proteomes" id="UP000575898"/>
    </source>
</evidence>
<dbReference type="InterPro" id="IPR016181">
    <property type="entry name" value="Acyl_CoA_acyltransferase"/>
</dbReference>
<dbReference type="Proteomes" id="UP000575898">
    <property type="component" value="Unassembled WGS sequence"/>
</dbReference>
<dbReference type="EMBL" id="JACHHY010000032">
    <property type="protein sequence ID" value="MBB5020365.1"/>
    <property type="molecule type" value="Genomic_DNA"/>
</dbReference>
<dbReference type="Pfam" id="PF13302">
    <property type="entry name" value="Acetyltransf_3"/>
    <property type="match status" value="1"/>
</dbReference>
<evidence type="ECO:0000259" key="1">
    <source>
        <dbReference type="PROSITE" id="PS51186"/>
    </source>
</evidence>
<protein>
    <submittedName>
        <fullName evidence="2">RimJ/RimL family protein N-acetyltransferase</fullName>
    </submittedName>
</protein>
<name>A0A840MSH5_9PROT</name>
<gene>
    <name evidence="2" type="ORF">HNQ59_003684</name>
</gene>
<keyword evidence="3" id="KW-1185">Reference proteome</keyword>
<sequence>MMQINSLPPYTRSTRLLLRAPTRPGDTQALLDIYGDLATNLFNPSGPIRGLQEAETLISSWRQHWADNRFGLWAVSLLEEPDYIIGFGGLQFRELNSVLVPELQGRFRPAYWRKGYATELALTTFDVAFNQMSLPRVVCIIRPANQPSRKMLSRVGMRLVSNLEEYAGQSPSLVYELGADDHHAGALPATLQINLPTLGSEGLRPIVQPNPGLLS</sequence>
<dbReference type="InterPro" id="IPR051531">
    <property type="entry name" value="N-acetyltransferase"/>
</dbReference>
<dbReference type="SUPFAM" id="SSF55729">
    <property type="entry name" value="Acyl-CoA N-acyltransferases (Nat)"/>
    <property type="match status" value="1"/>
</dbReference>